<feature type="chain" id="PRO_5040432198" evidence="1">
    <location>
        <begin position="20"/>
        <end position="97"/>
    </location>
</feature>
<evidence type="ECO:0000313" key="3">
    <source>
        <dbReference type="Proteomes" id="UP000799772"/>
    </source>
</evidence>
<gene>
    <name evidence="2" type="ORF">NA57DRAFT_71170</name>
</gene>
<dbReference type="Proteomes" id="UP000799772">
    <property type="component" value="Unassembled WGS sequence"/>
</dbReference>
<keyword evidence="3" id="KW-1185">Reference proteome</keyword>
<comment type="caution">
    <text evidence="2">The sequence shown here is derived from an EMBL/GenBank/DDBJ whole genome shotgun (WGS) entry which is preliminary data.</text>
</comment>
<protein>
    <submittedName>
        <fullName evidence="2">Uncharacterized protein</fullName>
    </submittedName>
</protein>
<name>A0A9P4ISD0_9PEZI</name>
<sequence length="97" mass="10320">MKLSVVAVALAALVPFSAATTKYCCLKANPDLLCNCRLTNLMNTSAHRAELCDYTKKAKTCASSKTANYCCSSVADADWEGTEPRYNANGCVKAVAC</sequence>
<accession>A0A9P4ISD0</accession>
<feature type="signal peptide" evidence="1">
    <location>
        <begin position="1"/>
        <end position="19"/>
    </location>
</feature>
<evidence type="ECO:0000313" key="2">
    <source>
        <dbReference type="EMBL" id="KAF2104974.1"/>
    </source>
</evidence>
<dbReference type="EMBL" id="ML978121">
    <property type="protein sequence ID" value="KAF2104974.1"/>
    <property type="molecule type" value="Genomic_DNA"/>
</dbReference>
<dbReference type="AlphaFoldDB" id="A0A9P4ISD0"/>
<keyword evidence="1" id="KW-0732">Signal</keyword>
<proteinExistence type="predicted"/>
<reference evidence="2" key="1">
    <citation type="journal article" date="2020" name="Stud. Mycol.">
        <title>101 Dothideomycetes genomes: a test case for predicting lifestyles and emergence of pathogens.</title>
        <authorList>
            <person name="Haridas S."/>
            <person name="Albert R."/>
            <person name="Binder M."/>
            <person name="Bloem J."/>
            <person name="Labutti K."/>
            <person name="Salamov A."/>
            <person name="Andreopoulos B."/>
            <person name="Baker S."/>
            <person name="Barry K."/>
            <person name="Bills G."/>
            <person name="Bluhm B."/>
            <person name="Cannon C."/>
            <person name="Castanera R."/>
            <person name="Culley D."/>
            <person name="Daum C."/>
            <person name="Ezra D."/>
            <person name="Gonzalez J."/>
            <person name="Henrissat B."/>
            <person name="Kuo A."/>
            <person name="Liang C."/>
            <person name="Lipzen A."/>
            <person name="Lutzoni F."/>
            <person name="Magnuson J."/>
            <person name="Mondo S."/>
            <person name="Nolan M."/>
            <person name="Ohm R."/>
            <person name="Pangilinan J."/>
            <person name="Park H.-J."/>
            <person name="Ramirez L."/>
            <person name="Alfaro M."/>
            <person name="Sun H."/>
            <person name="Tritt A."/>
            <person name="Yoshinaga Y."/>
            <person name="Zwiers L.-H."/>
            <person name="Turgeon B."/>
            <person name="Goodwin S."/>
            <person name="Spatafora J."/>
            <person name="Crous P."/>
            <person name="Grigoriev I."/>
        </authorList>
    </citation>
    <scope>NUCLEOTIDE SEQUENCE</scope>
    <source>
        <strain evidence="2">CBS 133067</strain>
    </source>
</reference>
<evidence type="ECO:0000256" key="1">
    <source>
        <dbReference type="SAM" id="SignalP"/>
    </source>
</evidence>
<organism evidence="2 3">
    <name type="scientific">Rhizodiscina lignyota</name>
    <dbReference type="NCBI Taxonomy" id="1504668"/>
    <lineage>
        <taxon>Eukaryota</taxon>
        <taxon>Fungi</taxon>
        <taxon>Dikarya</taxon>
        <taxon>Ascomycota</taxon>
        <taxon>Pezizomycotina</taxon>
        <taxon>Dothideomycetes</taxon>
        <taxon>Pleosporomycetidae</taxon>
        <taxon>Aulographales</taxon>
        <taxon>Rhizodiscinaceae</taxon>
        <taxon>Rhizodiscina</taxon>
    </lineage>
</organism>